<keyword evidence="4" id="KW-1133">Transmembrane helix</keyword>
<comment type="caution">
    <text evidence="6">The sequence shown here is derived from an EMBL/GenBank/DDBJ whole genome shotgun (WGS) entry which is preliminary data.</text>
</comment>
<keyword evidence="2" id="KW-0418">Kinase</keyword>
<feature type="transmembrane region" description="Helical" evidence="4">
    <location>
        <begin position="95"/>
        <end position="123"/>
    </location>
</feature>
<keyword evidence="4" id="KW-0472">Membrane</keyword>
<feature type="domain" description="Signal transduction histidine kinase subgroup 3 dimerisation and phosphoacceptor" evidence="5">
    <location>
        <begin position="212"/>
        <end position="274"/>
    </location>
</feature>
<protein>
    <recommendedName>
        <fullName evidence="5">Signal transduction histidine kinase subgroup 3 dimerisation and phosphoacceptor domain-containing protein</fullName>
    </recommendedName>
</protein>
<dbReference type="InterPro" id="IPR050482">
    <property type="entry name" value="Sensor_HK_TwoCompSys"/>
</dbReference>
<dbReference type="GO" id="GO:0016020">
    <property type="term" value="C:membrane"/>
    <property type="evidence" value="ECO:0007669"/>
    <property type="project" value="InterPro"/>
</dbReference>
<evidence type="ECO:0000256" key="4">
    <source>
        <dbReference type="SAM" id="Phobius"/>
    </source>
</evidence>
<dbReference type="InterPro" id="IPR011712">
    <property type="entry name" value="Sig_transdc_His_kin_sub3_dim/P"/>
</dbReference>
<gene>
    <name evidence="6" type="ORF">BTA35_0206230</name>
</gene>
<accession>A0A1T1HCU2</accession>
<evidence type="ECO:0000256" key="3">
    <source>
        <dbReference type="ARBA" id="ARBA00023012"/>
    </source>
</evidence>
<dbReference type="PANTHER" id="PTHR24421:SF59">
    <property type="entry name" value="OXYGEN SENSOR HISTIDINE KINASE NREB"/>
    <property type="match status" value="1"/>
</dbReference>
<dbReference type="EMBL" id="MTSD02000002">
    <property type="protein sequence ID" value="OOV87626.1"/>
    <property type="molecule type" value="Genomic_DNA"/>
</dbReference>
<evidence type="ECO:0000313" key="6">
    <source>
        <dbReference type="EMBL" id="OOV87626.1"/>
    </source>
</evidence>
<feature type="transmembrane region" description="Helical" evidence="4">
    <location>
        <begin position="28"/>
        <end position="48"/>
    </location>
</feature>
<evidence type="ECO:0000256" key="1">
    <source>
        <dbReference type="ARBA" id="ARBA00022679"/>
    </source>
</evidence>
<reference evidence="6" key="1">
    <citation type="submission" date="2017-02" db="EMBL/GenBank/DDBJ databases">
        <title>Draft Genome Sequence of the Salt Water Bacterium Oceanospirillum linum ATCC 11336.</title>
        <authorList>
            <person name="Trachtenberg A.M."/>
            <person name="Carney J.G."/>
            <person name="Linnane J.D."/>
            <person name="Rheaume B.A."/>
            <person name="Pitts N.L."/>
            <person name="Mykles D.L."/>
            <person name="Maclea K.S."/>
        </authorList>
    </citation>
    <scope>NUCLEOTIDE SEQUENCE [LARGE SCALE GENOMIC DNA]</scope>
    <source>
        <strain evidence="6">ATCC 11336</strain>
    </source>
</reference>
<dbReference type="STRING" id="966.BTA35_0206230"/>
<dbReference type="Pfam" id="PF07730">
    <property type="entry name" value="HisKA_3"/>
    <property type="match status" value="1"/>
</dbReference>
<evidence type="ECO:0000313" key="7">
    <source>
        <dbReference type="Proteomes" id="UP000190064"/>
    </source>
</evidence>
<feature type="transmembrane region" description="Helical" evidence="4">
    <location>
        <begin position="60"/>
        <end position="83"/>
    </location>
</feature>
<dbReference type="Proteomes" id="UP000190064">
    <property type="component" value="Unassembled WGS sequence"/>
</dbReference>
<sequence>MNQPDTAQSYLRKALSNRIEQIKDRYEFLLALFTWSFVSLYTFNSWLVPSVIPNHLPEVSALNITLLCSAFFLYLLYMIFTDFYRWRWPQWQKQVLIITLMIQCGLMLFFNIGLTAILLIIYLVRLVDYGLKPKLIIPVIALPLVIALIKADSGNSQHTLVNGLAFTLYNAFAYLFAIRLHSERQARAQSANLLRELKATQSLRYNTIARDERLRIARDLHDTLGHHLTGLSIQLEVASHCKAERAAEHVSKAQQITRLLLSDVRNSVSTLREQRKINLTSALQALCNNLPQLEVKLRISPDLEICNAQLAGALFRAVQEALTNCMKHSTAE</sequence>
<dbReference type="PANTHER" id="PTHR24421">
    <property type="entry name" value="NITRATE/NITRITE SENSOR PROTEIN NARX-RELATED"/>
    <property type="match status" value="1"/>
</dbReference>
<dbReference type="Gene3D" id="6.10.250.2870">
    <property type="match status" value="1"/>
</dbReference>
<feature type="transmembrane region" description="Helical" evidence="4">
    <location>
        <begin position="159"/>
        <end position="177"/>
    </location>
</feature>
<keyword evidence="1" id="KW-0808">Transferase</keyword>
<keyword evidence="7" id="KW-1185">Reference proteome</keyword>
<name>A0A1T1HCU2_OCELI</name>
<keyword evidence="3" id="KW-0902">Two-component regulatory system</keyword>
<proteinExistence type="predicted"/>
<dbReference type="RefSeq" id="WP_078318960.1">
    <property type="nucleotide sequence ID" value="NZ_FXTS01000002.1"/>
</dbReference>
<keyword evidence="4" id="KW-0812">Transmembrane</keyword>
<dbReference type="GO" id="GO:0046983">
    <property type="term" value="F:protein dimerization activity"/>
    <property type="evidence" value="ECO:0007669"/>
    <property type="project" value="InterPro"/>
</dbReference>
<evidence type="ECO:0000256" key="2">
    <source>
        <dbReference type="ARBA" id="ARBA00022777"/>
    </source>
</evidence>
<dbReference type="GO" id="GO:0000155">
    <property type="term" value="F:phosphorelay sensor kinase activity"/>
    <property type="evidence" value="ECO:0007669"/>
    <property type="project" value="InterPro"/>
</dbReference>
<evidence type="ECO:0000259" key="5">
    <source>
        <dbReference type="Pfam" id="PF07730"/>
    </source>
</evidence>
<dbReference type="AlphaFoldDB" id="A0A1T1HCU2"/>
<organism evidence="6 7">
    <name type="scientific">Oceanospirillum linum</name>
    <dbReference type="NCBI Taxonomy" id="966"/>
    <lineage>
        <taxon>Bacteria</taxon>
        <taxon>Pseudomonadati</taxon>
        <taxon>Pseudomonadota</taxon>
        <taxon>Gammaproteobacteria</taxon>
        <taxon>Oceanospirillales</taxon>
        <taxon>Oceanospirillaceae</taxon>
        <taxon>Oceanospirillum</taxon>
    </lineage>
</organism>